<evidence type="ECO:0000259" key="8">
    <source>
        <dbReference type="Pfam" id="PF01490"/>
    </source>
</evidence>
<keyword evidence="4 7" id="KW-1133">Transmembrane helix</keyword>
<keyword evidence="3" id="KW-0813">Transport</keyword>
<dbReference type="HOGENOM" id="CLU_008062_0_0_1"/>
<dbReference type="EnsemblPlants" id="OMERI05G23500.1">
    <property type="protein sequence ID" value="OMERI05G23500.1"/>
    <property type="gene ID" value="OMERI05G23500"/>
</dbReference>
<keyword evidence="2 7" id="KW-0812">Transmembrane</keyword>
<organism evidence="10">
    <name type="scientific">Oryza meridionalis</name>
    <dbReference type="NCBI Taxonomy" id="40149"/>
    <lineage>
        <taxon>Eukaryota</taxon>
        <taxon>Viridiplantae</taxon>
        <taxon>Streptophyta</taxon>
        <taxon>Embryophyta</taxon>
        <taxon>Tracheophyta</taxon>
        <taxon>Spermatophyta</taxon>
        <taxon>Magnoliopsida</taxon>
        <taxon>Liliopsida</taxon>
        <taxon>Poales</taxon>
        <taxon>Poaceae</taxon>
        <taxon>BOP clade</taxon>
        <taxon>Oryzoideae</taxon>
        <taxon>Oryzeae</taxon>
        <taxon>Oryzinae</taxon>
        <taxon>Oryza</taxon>
    </lineage>
</organism>
<feature type="transmembrane region" description="Helical" evidence="7">
    <location>
        <begin position="991"/>
        <end position="1012"/>
    </location>
</feature>
<protein>
    <recommendedName>
        <fullName evidence="12">Zinc-ribbon domain-containing protein</fullName>
    </recommendedName>
</protein>
<dbReference type="Pfam" id="PF11331">
    <property type="entry name" value="Zn_ribbon_12"/>
    <property type="match status" value="1"/>
</dbReference>
<dbReference type="eggNOG" id="ENOG502QTCM">
    <property type="taxonomic scope" value="Eukaryota"/>
</dbReference>
<dbReference type="PANTHER" id="PTHR31105">
    <property type="entry name" value="EXTRA-LARGE G-PROTEIN-LIKE"/>
    <property type="match status" value="1"/>
</dbReference>
<sequence length="1183" mass="130001">MANPTSHRLLLAAPIGEPPPVSGFSASPRRSLSADAGCRFGEGGRKKIPPRGGAMGSEAKEMKYRRRARVPEPVDYGQCGGDRSGVLDWGALKENPVELLRKLDELRDHITRSCEITDQPRERHRMSRRTASLRPSHAEPPPPPPLGRGPEHYRSRYTGRYGSGLPQSPNDQPYRSMHRDRYERQPSGRFRQWPERQWENSGYLGGNHHQSTCQCAQCLHGQRAVMQEEHIPMARYFAGQQGSHLFDRSPSVSSELDRRSVASSLYSHFSVSKRRIEFFRKKAESFCRPVRGAAPFVVCSSCNQLLQLPPGKCTARKQIQVRCGSCSEIVSFKLKEVKIHPIVAPTSFPASKTVGSSSRQANKSFGWYQHQDEGNSSFHKLQAQERWQQNKDLADNISVSSTSSYNRIDKECGSNRSSQLLSVSVRRSRLANSPKDILCQGDAYSQVETSAFNTGNLQAPVIEDKCVDPFSSRLKDCSGGDRTSKECSLNIMADSVDANVRDERSDVTYKQNNKDHKEGFGEETVNGRHEQKLKESTSGFCDDGSMGNTDKLRADNDDTSSLEDGDVSKKYEEKIKQDDNNFQSEFITERYSKCSKEDNNSVIQVETIATICKQDDLDDCYSELLSPNSEHAIMPSKLESSVNERTNSSSRVSSEAELDEVQSAAAKNGDSKFFAGFLKKGLKDISLFNQSVDSAKVSINGHSISERVLRKAEKKSGPVGPGSYWYDYRAGFWGVMGHECSGIIPPFIKEFNYPMPKNCAGGNTGVIVNGRELHQKDFELLAGRGLPRISGKSYSVEINGNVIDETTGKKLRKLGKLAPTVEKLKRGFGMHVPEEKRSGWVFYLVVTVQTAINAGITIGSILLAADCLQIMYSDLAPNGPLKLYHFIIVVAVVLSLLSQLPSFHSLRYINLGSLLLSFGYTILVSAACIRAGALSNAPAKDYSLSSSNSEKTFNAFLSISILASVFGNGILPEIQATLAPPAAGKMMKALVLCYTVVVFTFYLPAITGYWAFGNQVQSNVLQSLMPDKGPSLAPTWLLGLAVVLVLLQLLAIALVYSQVAYEIMEKSSADAARGRFSRRNVAPRVALRTAYVAACAFVAAMLPFFGDIVGVVGAVGFIPLDFVLPVVMYNMALAPPRRSPVYLANVAIMVVFTGVGLIGAVASVRKLVLDAGQFKLFSGNVVD</sequence>
<keyword evidence="3" id="KW-0029">Amino-acid transport</keyword>
<evidence type="ECO:0000256" key="5">
    <source>
        <dbReference type="ARBA" id="ARBA00023136"/>
    </source>
</evidence>
<dbReference type="STRING" id="40149.A0A0E0DV07"/>
<dbReference type="InterPro" id="IPR040244">
    <property type="entry name" value="EDR4-like"/>
</dbReference>
<dbReference type="PANTHER" id="PTHR31105:SF8">
    <property type="entry name" value="OS05G0586400 PROTEIN"/>
    <property type="match status" value="1"/>
</dbReference>
<keyword evidence="5 7" id="KW-0472">Membrane</keyword>
<evidence type="ECO:0008006" key="12">
    <source>
        <dbReference type="Google" id="ProtNLM"/>
    </source>
</evidence>
<evidence type="ECO:0000256" key="2">
    <source>
        <dbReference type="ARBA" id="ARBA00022692"/>
    </source>
</evidence>
<feature type="compositionally biased region" description="Basic and acidic residues" evidence="6">
    <location>
        <begin position="177"/>
        <end position="190"/>
    </location>
</feature>
<evidence type="ECO:0000256" key="1">
    <source>
        <dbReference type="ARBA" id="ARBA00004370"/>
    </source>
</evidence>
<evidence type="ECO:0000313" key="11">
    <source>
        <dbReference type="Proteomes" id="UP000008021"/>
    </source>
</evidence>
<reference evidence="10" key="1">
    <citation type="submission" date="2015-04" db="UniProtKB">
        <authorList>
            <consortium name="EnsemblPlants"/>
        </authorList>
    </citation>
    <scope>IDENTIFICATION</scope>
</reference>
<dbReference type="AlphaFoldDB" id="A0A0E0DV07"/>
<dbReference type="GO" id="GO:0016020">
    <property type="term" value="C:membrane"/>
    <property type="evidence" value="ECO:0007669"/>
    <property type="project" value="UniProtKB-SubCell"/>
</dbReference>
<feature type="transmembrane region" description="Helical" evidence="7">
    <location>
        <begin position="914"/>
        <end position="933"/>
    </location>
</feature>
<feature type="domain" description="Amino acid transporter transmembrane" evidence="8">
    <location>
        <begin position="825"/>
        <end position="1166"/>
    </location>
</feature>
<dbReference type="Proteomes" id="UP000008021">
    <property type="component" value="Chromosome 5"/>
</dbReference>
<reference evidence="10" key="2">
    <citation type="submission" date="2018-05" db="EMBL/GenBank/DDBJ databases">
        <title>OmerRS3 (Oryza meridionalis Reference Sequence Version 3).</title>
        <authorList>
            <person name="Zhang J."/>
            <person name="Kudrna D."/>
            <person name="Lee S."/>
            <person name="Talag J."/>
            <person name="Welchert J."/>
            <person name="Wing R.A."/>
        </authorList>
    </citation>
    <scope>NUCLEOTIDE SEQUENCE [LARGE SCALE GENOMIC DNA]</scope>
    <source>
        <strain evidence="10">cv. OR44</strain>
    </source>
</reference>
<dbReference type="GO" id="GO:0006865">
    <property type="term" value="P:amino acid transport"/>
    <property type="evidence" value="ECO:0007669"/>
    <property type="project" value="UniProtKB-KW"/>
</dbReference>
<accession>A0A0E0DV07</accession>
<feature type="transmembrane region" description="Helical" evidence="7">
    <location>
        <begin position="1085"/>
        <end position="1102"/>
    </location>
</feature>
<feature type="transmembrane region" description="Helical" evidence="7">
    <location>
        <begin position="1108"/>
        <end position="1129"/>
    </location>
</feature>
<dbReference type="GO" id="GO:1900150">
    <property type="term" value="P:regulation of defense response to fungus"/>
    <property type="evidence" value="ECO:0007669"/>
    <property type="project" value="InterPro"/>
</dbReference>
<feature type="compositionally biased region" description="Pro residues" evidence="6">
    <location>
        <begin position="138"/>
        <end position="147"/>
    </location>
</feature>
<dbReference type="Pfam" id="PF01490">
    <property type="entry name" value="Aa_trans"/>
    <property type="match status" value="1"/>
</dbReference>
<proteinExistence type="predicted"/>
<evidence type="ECO:0000256" key="4">
    <source>
        <dbReference type="ARBA" id="ARBA00022989"/>
    </source>
</evidence>
<evidence type="ECO:0000256" key="3">
    <source>
        <dbReference type="ARBA" id="ARBA00022970"/>
    </source>
</evidence>
<evidence type="ECO:0000256" key="6">
    <source>
        <dbReference type="SAM" id="MobiDB-lite"/>
    </source>
</evidence>
<keyword evidence="11" id="KW-1185">Reference proteome</keyword>
<feature type="transmembrane region" description="Helical" evidence="7">
    <location>
        <begin position="1141"/>
        <end position="1162"/>
    </location>
</feature>
<feature type="region of interest" description="Disordered" evidence="6">
    <location>
        <begin position="1"/>
        <end position="66"/>
    </location>
</feature>
<evidence type="ECO:0000313" key="10">
    <source>
        <dbReference type="EnsemblPlants" id="OMERI05G23500.1"/>
    </source>
</evidence>
<feature type="region of interest" description="Disordered" evidence="6">
    <location>
        <begin position="509"/>
        <end position="566"/>
    </location>
</feature>
<evidence type="ECO:0000259" key="9">
    <source>
        <dbReference type="Pfam" id="PF11331"/>
    </source>
</evidence>
<feature type="region of interest" description="Disordered" evidence="6">
    <location>
        <begin position="114"/>
        <end position="190"/>
    </location>
</feature>
<feature type="transmembrane region" description="Helical" evidence="7">
    <location>
        <begin position="883"/>
        <end position="902"/>
    </location>
</feature>
<dbReference type="InterPro" id="IPR021480">
    <property type="entry name" value="Zinc_ribbon_12"/>
</dbReference>
<feature type="transmembrane region" description="Helical" evidence="7">
    <location>
        <begin position="1032"/>
        <end position="1056"/>
    </location>
</feature>
<name>A0A0E0DV07_9ORYZ</name>
<dbReference type="InterPro" id="IPR013057">
    <property type="entry name" value="AA_transpt_TM"/>
</dbReference>
<dbReference type="Gramene" id="OMERI05G23500.1">
    <property type="protein sequence ID" value="OMERI05G23500.1"/>
    <property type="gene ID" value="OMERI05G23500"/>
</dbReference>
<feature type="transmembrane region" description="Helical" evidence="7">
    <location>
        <begin position="840"/>
        <end position="863"/>
    </location>
</feature>
<feature type="domain" description="Probable zinc-ribbon" evidence="9">
    <location>
        <begin position="292"/>
        <end position="334"/>
    </location>
</feature>
<comment type="subcellular location">
    <subcellularLocation>
        <location evidence="1">Membrane</location>
    </subcellularLocation>
</comment>
<feature type="compositionally biased region" description="Basic and acidic residues" evidence="6">
    <location>
        <begin position="509"/>
        <end position="535"/>
    </location>
</feature>
<evidence type="ECO:0000256" key="7">
    <source>
        <dbReference type="SAM" id="Phobius"/>
    </source>
</evidence>